<feature type="domain" description="Peptidase S8/S53" evidence="8">
    <location>
        <begin position="339"/>
        <end position="410"/>
    </location>
</feature>
<organism evidence="9 10">
    <name type="scientific">Exophiala oligosperma</name>
    <dbReference type="NCBI Taxonomy" id="215243"/>
    <lineage>
        <taxon>Eukaryota</taxon>
        <taxon>Fungi</taxon>
        <taxon>Dikarya</taxon>
        <taxon>Ascomycota</taxon>
        <taxon>Pezizomycotina</taxon>
        <taxon>Eurotiomycetes</taxon>
        <taxon>Chaetothyriomycetidae</taxon>
        <taxon>Chaetothyriales</taxon>
        <taxon>Herpotrichiellaceae</taxon>
        <taxon>Exophiala</taxon>
    </lineage>
</organism>
<dbReference type="RefSeq" id="XP_016266076.1">
    <property type="nucleotide sequence ID" value="XM_016402179.1"/>
</dbReference>
<keyword evidence="10" id="KW-1185">Reference proteome</keyword>
<keyword evidence="4" id="KW-0378">Hydrolase</keyword>
<comment type="caution">
    <text evidence="7">Lacks conserved residue(s) required for the propagation of feature annotation.</text>
</comment>
<keyword evidence="3" id="KW-0732">Signal</keyword>
<keyword evidence="6" id="KW-0865">Zymogen</keyword>
<dbReference type="HOGENOM" id="CLU_627051_0_0_1"/>
<dbReference type="Proteomes" id="UP000053342">
    <property type="component" value="Unassembled WGS sequence"/>
</dbReference>
<dbReference type="Gene3D" id="2.120.10.70">
    <property type="entry name" value="Fucose-specific lectin"/>
    <property type="match status" value="1"/>
</dbReference>
<comment type="similarity">
    <text evidence="1 7">Belongs to the peptidase S8 family.</text>
</comment>
<dbReference type="InterPro" id="IPR000209">
    <property type="entry name" value="Peptidase_S8/S53_dom"/>
</dbReference>
<dbReference type="InterPro" id="IPR050131">
    <property type="entry name" value="Peptidase_S8_subtilisin-like"/>
</dbReference>
<protein>
    <recommendedName>
        <fullName evidence="8">Peptidase S8/S53 domain-containing protein</fullName>
    </recommendedName>
</protein>
<evidence type="ECO:0000256" key="6">
    <source>
        <dbReference type="ARBA" id="ARBA00023145"/>
    </source>
</evidence>
<evidence type="ECO:0000313" key="9">
    <source>
        <dbReference type="EMBL" id="KIW45860.1"/>
    </source>
</evidence>
<dbReference type="SUPFAM" id="SSF52743">
    <property type="entry name" value="Subtilisin-like"/>
    <property type="match status" value="1"/>
</dbReference>
<proteinExistence type="inferred from homology"/>
<dbReference type="InterPro" id="IPR036852">
    <property type="entry name" value="Peptidase_S8/S53_dom_sf"/>
</dbReference>
<gene>
    <name evidence="9" type="ORF">PV06_01571</name>
</gene>
<evidence type="ECO:0000259" key="8">
    <source>
        <dbReference type="Pfam" id="PF00082"/>
    </source>
</evidence>
<dbReference type="InterPro" id="IPR023827">
    <property type="entry name" value="Peptidase_S8_Asp-AS"/>
</dbReference>
<dbReference type="EMBL" id="KN847333">
    <property type="protein sequence ID" value="KIW45860.1"/>
    <property type="molecule type" value="Genomic_DNA"/>
</dbReference>
<evidence type="ECO:0000256" key="4">
    <source>
        <dbReference type="ARBA" id="ARBA00022801"/>
    </source>
</evidence>
<dbReference type="VEuPathDB" id="FungiDB:PV06_01571"/>
<dbReference type="PROSITE" id="PS51892">
    <property type="entry name" value="SUBTILASE"/>
    <property type="match status" value="1"/>
</dbReference>
<dbReference type="GeneID" id="27353645"/>
<evidence type="ECO:0000256" key="3">
    <source>
        <dbReference type="ARBA" id="ARBA00022729"/>
    </source>
</evidence>
<dbReference type="GO" id="GO:0005794">
    <property type="term" value="C:Golgi apparatus"/>
    <property type="evidence" value="ECO:0007669"/>
    <property type="project" value="TreeGrafter"/>
</dbReference>
<evidence type="ECO:0000313" key="10">
    <source>
        <dbReference type="Proteomes" id="UP000053342"/>
    </source>
</evidence>
<keyword evidence="2" id="KW-0645">Protease</keyword>
<sequence length="437" mass="48902">MSANEFRLRYGLPIQSDHKMPLASSLQVIYLFALSSKGEFDLTFWTEKGGWACKKGGWISLGSDKNFSKGNATAVAHRQSEIEVFACGEDGRIYSKLVTDFDHPGTDWTSLGRPDCGFPPNAYVSANSCVLKSTEVFACDSDGLVYTTTWDREAIPLGAEQEWLCLGGAMIPGSEVTVLHRKDTQLDVFGKDRNSRLYTNWRNRYSVWGSQHEWEAISKQYPGFCNVAAVARTSERLHVFINNKSGQMYTSWWPASDGWYDMGRPRYQEGSVSSSSHTSGTVAAPRYSSMSESLTLFDATTFDKKPTSLQVTESKHWIQDLIKTINNTLFTSSRREHDQKAKVAILDSGVDPGHEQFQKINKHHGWTFVENNDNVHDTYGHGTFTAGLLMKIAPNTDLYIARVCTSNELDDNASFQRVVNNVMDELSRVLGTGTTRS</sequence>
<dbReference type="STRING" id="215243.A0A0D2DTK3"/>
<dbReference type="PANTHER" id="PTHR43806">
    <property type="entry name" value="PEPTIDASE S8"/>
    <property type="match status" value="1"/>
</dbReference>
<evidence type="ECO:0000256" key="2">
    <source>
        <dbReference type="ARBA" id="ARBA00022670"/>
    </source>
</evidence>
<dbReference type="SUPFAM" id="SSF89372">
    <property type="entry name" value="Fucose-specific lectin"/>
    <property type="match status" value="2"/>
</dbReference>
<dbReference type="Gene3D" id="3.40.50.200">
    <property type="entry name" value="Peptidase S8/S53 domain"/>
    <property type="match status" value="1"/>
</dbReference>
<keyword evidence="5" id="KW-0720">Serine protease</keyword>
<dbReference type="Pfam" id="PF00082">
    <property type="entry name" value="Peptidase_S8"/>
    <property type="match status" value="1"/>
</dbReference>
<evidence type="ECO:0000256" key="5">
    <source>
        <dbReference type="ARBA" id="ARBA00022825"/>
    </source>
</evidence>
<evidence type="ECO:0000256" key="7">
    <source>
        <dbReference type="PROSITE-ProRule" id="PRU01240"/>
    </source>
</evidence>
<name>A0A0D2DTK3_9EURO</name>
<dbReference type="OrthoDB" id="4139337at2759"/>
<evidence type="ECO:0000256" key="1">
    <source>
        <dbReference type="ARBA" id="ARBA00011073"/>
    </source>
</evidence>
<reference evidence="9 10" key="1">
    <citation type="submission" date="2015-01" db="EMBL/GenBank/DDBJ databases">
        <title>The Genome Sequence of Exophiala oligosperma CBS72588.</title>
        <authorList>
            <consortium name="The Broad Institute Genomics Platform"/>
            <person name="Cuomo C."/>
            <person name="de Hoog S."/>
            <person name="Gorbushina A."/>
            <person name="Stielow B."/>
            <person name="Teixiera M."/>
            <person name="Abouelleil A."/>
            <person name="Chapman S.B."/>
            <person name="Priest M."/>
            <person name="Young S.K."/>
            <person name="Wortman J."/>
            <person name="Nusbaum C."/>
            <person name="Birren B."/>
        </authorList>
    </citation>
    <scope>NUCLEOTIDE SEQUENCE [LARGE SCALE GENOMIC DNA]</scope>
    <source>
        <strain evidence="9 10">CBS 72588</strain>
    </source>
</reference>
<dbReference type="PANTHER" id="PTHR43806:SF7">
    <property type="entry name" value="MEMBRANE-BOUND TRANSCRIPTION FACTOR SITE-1 PROTEASE"/>
    <property type="match status" value="1"/>
</dbReference>
<accession>A0A0D2DTK3</accession>
<dbReference type="GO" id="GO:0004252">
    <property type="term" value="F:serine-type endopeptidase activity"/>
    <property type="evidence" value="ECO:0007669"/>
    <property type="project" value="InterPro"/>
</dbReference>
<dbReference type="PROSITE" id="PS00136">
    <property type="entry name" value="SUBTILASE_ASP"/>
    <property type="match status" value="1"/>
</dbReference>
<dbReference type="GO" id="GO:0006508">
    <property type="term" value="P:proteolysis"/>
    <property type="evidence" value="ECO:0007669"/>
    <property type="project" value="UniProtKB-KW"/>
</dbReference>
<dbReference type="AlphaFoldDB" id="A0A0D2DTK3"/>